<dbReference type="EMBL" id="CAXITT010000113">
    <property type="protein sequence ID" value="CAL1532304.1"/>
    <property type="molecule type" value="Genomic_DNA"/>
</dbReference>
<name>A0AAV2HFU6_LYMST</name>
<keyword evidence="3" id="KW-1185">Reference proteome</keyword>
<evidence type="ECO:0000256" key="1">
    <source>
        <dbReference type="SAM" id="MobiDB-lite"/>
    </source>
</evidence>
<feature type="non-terminal residue" evidence="2">
    <location>
        <position position="298"/>
    </location>
</feature>
<comment type="caution">
    <text evidence="2">The sequence shown here is derived from an EMBL/GenBank/DDBJ whole genome shotgun (WGS) entry which is preliminary data.</text>
</comment>
<organism evidence="2 3">
    <name type="scientific">Lymnaea stagnalis</name>
    <name type="common">Great pond snail</name>
    <name type="synonym">Helix stagnalis</name>
    <dbReference type="NCBI Taxonomy" id="6523"/>
    <lineage>
        <taxon>Eukaryota</taxon>
        <taxon>Metazoa</taxon>
        <taxon>Spiralia</taxon>
        <taxon>Lophotrochozoa</taxon>
        <taxon>Mollusca</taxon>
        <taxon>Gastropoda</taxon>
        <taxon>Heterobranchia</taxon>
        <taxon>Euthyneura</taxon>
        <taxon>Panpulmonata</taxon>
        <taxon>Hygrophila</taxon>
        <taxon>Lymnaeoidea</taxon>
        <taxon>Lymnaeidae</taxon>
        <taxon>Lymnaea</taxon>
    </lineage>
</organism>
<gene>
    <name evidence="2" type="ORF">GSLYS_00006383001</name>
</gene>
<evidence type="ECO:0000313" key="2">
    <source>
        <dbReference type="EMBL" id="CAL1532304.1"/>
    </source>
</evidence>
<sequence>NVQYSDHKAINHADQAICMETQTFGSLGMDSMTQTIDDLVWDIGTQTVEDIVTDMMTQTGDDLLEYLTNDSQTQTLDDFYDQLSAWGESGDLSDGRQNTSLLRLGSSSQITSLLPGDNASTQTAGDFDSQDLSFSSNSFVGPWNSPSSNSEEENQNYSDYPTKWDYAHGSRQDKMHCDGDVSERATRNHFDSVTFPLESASDRINTAECFKETETSETQTVFDPIFSYFDTADVLFQAPKPTRYLESSHTQTAFDPMLSSVTSYDGGLVYSNKETSETQTAMEIESMVSRETAQCQTP</sequence>
<evidence type="ECO:0000313" key="3">
    <source>
        <dbReference type="Proteomes" id="UP001497497"/>
    </source>
</evidence>
<dbReference type="AlphaFoldDB" id="A0AAV2HFU6"/>
<accession>A0AAV2HFU6</accession>
<reference evidence="2 3" key="1">
    <citation type="submission" date="2024-04" db="EMBL/GenBank/DDBJ databases">
        <authorList>
            <consortium name="Genoscope - CEA"/>
            <person name="William W."/>
        </authorList>
    </citation>
    <scope>NUCLEOTIDE SEQUENCE [LARGE SCALE GENOMIC DNA]</scope>
</reference>
<protein>
    <submittedName>
        <fullName evidence="2">Uncharacterized protein</fullName>
    </submittedName>
</protein>
<feature type="region of interest" description="Disordered" evidence="1">
    <location>
        <begin position="138"/>
        <end position="158"/>
    </location>
</feature>
<proteinExistence type="predicted"/>
<feature type="non-terminal residue" evidence="2">
    <location>
        <position position="1"/>
    </location>
</feature>
<dbReference type="Proteomes" id="UP001497497">
    <property type="component" value="Unassembled WGS sequence"/>
</dbReference>